<gene>
    <name evidence="3" type="ORF">PghCCS26_40970</name>
</gene>
<evidence type="ECO:0000313" key="4">
    <source>
        <dbReference type="Proteomes" id="UP001285921"/>
    </source>
</evidence>
<keyword evidence="1" id="KW-1133">Transmembrane helix</keyword>
<accession>A0ABQ6NQ90</accession>
<dbReference type="EMBL" id="BTCL01000016">
    <property type="protein sequence ID" value="GMK46968.1"/>
    <property type="molecule type" value="Genomic_DNA"/>
</dbReference>
<keyword evidence="1" id="KW-0812">Transmembrane</keyword>
<organism evidence="3 4">
    <name type="scientific">Paenibacillus glycanilyticus</name>
    <dbReference type="NCBI Taxonomy" id="126569"/>
    <lineage>
        <taxon>Bacteria</taxon>
        <taxon>Bacillati</taxon>
        <taxon>Bacillota</taxon>
        <taxon>Bacilli</taxon>
        <taxon>Bacillales</taxon>
        <taxon>Paenibacillaceae</taxon>
        <taxon>Paenibacillus</taxon>
    </lineage>
</organism>
<comment type="caution">
    <text evidence="3">The sequence shown here is derived from an EMBL/GenBank/DDBJ whole genome shotgun (WGS) entry which is preliminary data.</text>
</comment>
<dbReference type="Gene3D" id="2.60.40.1630">
    <property type="entry name" value="bacillus anthracis domain"/>
    <property type="match status" value="1"/>
</dbReference>
<feature type="domain" description="DUF4179" evidence="2">
    <location>
        <begin position="41"/>
        <end position="129"/>
    </location>
</feature>
<evidence type="ECO:0000259" key="2">
    <source>
        <dbReference type="Pfam" id="PF13786"/>
    </source>
</evidence>
<reference evidence="3 4" key="1">
    <citation type="submission" date="2023-05" db="EMBL/GenBank/DDBJ databases">
        <title>Draft genome of Paenibacillus sp. CCS26.</title>
        <authorList>
            <person name="Akita H."/>
            <person name="Shinto Y."/>
            <person name="Kimura Z."/>
        </authorList>
    </citation>
    <scope>NUCLEOTIDE SEQUENCE [LARGE SCALE GENOMIC DNA]</scope>
    <source>
        <strain evidence="3 4">CCS26</strain>
    </source>
</reference>
<keyword evidence="1" id="KW-0472">Membrane</keyword>
<dbReference type="RefSeq" id="WP_317981075.1">
    <property type="nucleotide sequence ID" value="NZ_BTCL01000016.1"/>
</dbReference>
<sequence length="439" mass="49279">MKAIEDKIQRHKQNLNQIQAPAELEDRLRQALHRIPEKKRKNNKPLMWSISAAAALLIIVSSYQYPAFAYIGGKLLNRMELISLSFSEVAEQGYGQTVNKSKSFKDGTVITINGVIADDNAFLMYYTIKLPEGLTFKEDEFIRYGVTKVKGFLTNSKVTEGGGNYNKDKTQFQGVYKFEPVNPFSRTLTANFSEGLDSGEQEIQPISFKFEANKAMKSIINEKVSRVVPVDTGTVHYDSVIASPTSTVIRGHYELNNNGGHPMFAGKTKLFVNGTEVEYFGYRSGGVDGKNSPTFELNYDVLPTDKIESLEIVLDKFSGYEKITEPIPLTSPSDQSIKINNEKLWIRSVTQTGSGYDIVIARKEFTILDTTHMLVQAGGKKVPIAPISASRPWDLGNGNVLREQTYSVQTQDKPEFLLLEGFHYMKEYNTRISIPIVHK</sequence>
<name>A0ABQ6NQ90_9BACL</name>
<protein>
    <recommendedName>
        <fullName evidence="2">DUF4179 domain-containing protein</fullName>
    </recommendedName>
</protein>
<dbReference type="Pfam" id="PF13786">
    <property type="entry name" value="DUF4179"/>
    <property type="match status" value="1"/>
</dbReference>
<feature type="transmembrane region" description="Helical" evidence="1">
    <location>
        <begin position="46"/>
        <end position="65"/>
    </location>
</feature>
<keyword evidence="4" id="KW-1185">Reference proteome</keyword>
<dbReference type="Proteomes" id="UP001285921">
    <property type="component" value="Unassembled WGS sequence"/>
</dbReference>
<proteinExistence type="predicted"/>
<dbReference type="InterPro" id="IPR025436">
    <property type="entry name" value="DUF4179"/>
</dbReference>
<evidence type="ECO:0000313" key="3">
    <source>
        <dbReference type="EMBL" id="GMK46968.1"/>
    </source>
</evidence>
<evidence type="ECO:0000256" key="1">
    <source>
        <dbReference type="SAM" id="Phobius"/>
    </source>
</evidence>